<dbReference type="EMBL" id="JABCAG010000023">
    <property type="protein sequence ID" value="NMP58597.1"/>
    <property type="molecule type" value="Genomic_DNA"/>
</dbReference>
<dbReference type="RefSeq" id="WP_153830051.1">
    <property type="nucleotide sequence ID" value="NZ_JABCAG010000023.1"/>
</dbReference>
<comment type="caution">
    <text evidence="1">The sequence shown here is derived from an EMBL/GenBank/DDBJ whole genome shotgun (WGS) entry which is preliminary data.</text>
</comment>
<organism evidence="1 2">
    <name type="scientific">Enterococcus mundtii</name>
    <dbReference type="NCBI Taxonomy" id="53346"/>
    <lineage>
        <taxon>Bacteria</taxon>
        <taxon>Bacillati</taxon>
        <taxon>Bacillota</taxon>
        <taxon>Bacilli</taxon>
        <taxon>Lactobacillales</taxon>
        <taxon>Enterococcaceae</taxon>
        <taxon>Enterococcus</taxon>
    </lineage>
</organism>
<dbReference type="Proteomes" id="UP000557857">
    <property type="component" value="Unassembled WGS sequence"/>
</dbReference>
<evidence type="ECO:0000313" key="2">
    <source>
        <dbReference type="Proteomes" id="UP000557857"/>
    </source>
</evidence>
<gene>
    <name evidence="1" type="ORF">HI921_08995</name>
</gene>
<dbReference type="AlphaFoldDB" id="A0A848MS30"/>
<sequence>MKESNEYIKLIEKLREEKDMDKIAETFSSIISAYGLSVMETCSLAYYLVDKALNTPQNKLMLQEKFFIDTDKLGVDGKLTIMKAMLSVYSKEVYENDKT</sequence>
<protein>
    <submittedName>
        <fullName evidence="1">Uncharacterized protein</fullName>
    </submittedName>
</protein>
<reference evidence="1 2" key="1">
    <citation type="submission" date="2020-04" db="EMBL/GenBank/DDBJ databases">
        <authorList>
            <person name="Abaymova A."/>
            <person name="Teymurazov M."/>
            <person name="Tazyna O."/>
            <person name="Chatushin Y."/>
            <person name="Svetoch E."/>
            <person name="Pereligyn V."/>
            <person name="Pohylenko V."/>
            <person name="Platonov M."/>
            <person name="Kartsev N."/>
            <person name="Skryabin Y."/>
            <person name="Sizova A."/>
            <person name="Solomentsev V."/>
            <person name="Kislichkina A."/>
            <person name="Bogun A."/>
        </authorList>
    </citation>
    <scope>NUCLEOTIDE SEQUENCE [LARGE SCALE GENOMIC DNA]</scope>
    <source>
        <strain evidence="2">SCPM-O-B-8398 (E28)</strain>
    </source>
</reference>
<name>A0A848MS30_ENTMU</name>
<accession>A0A848MS30</accession>
<evidence type="ECO:0000313" key="1">
    <source>
        <dbReference type="EMBL" id="NMP58597.1"/>
    </source>
</evidence>
<proteinExistence type="predicted"/>